<feature type="domain" description="Topoisomerase 6 subunit A/Spo11 TOPRIM" evidence="12">
    <location>
        <begin position="188"/>
        <end position="348"/>
    </location>
</feature>
<dbReference type="GO" id="GO:0005524">
    <property type="term" value="F:ATP binding"/>
    <property type="evidence" value="ECO:0007669"/>
    <property type="project" value="InterPro"/>
</dbReference>
<protein>
    <recommendedName>
        <fullName evidence="4">DNA topoisomerase (ATP-hydrolyzing)</fullName>
        <ecNumber evidence="4">5.6.2.2</ecNumber>
    </recommendedName>
</protein>
<dbReference type="InterPro" id="IPR002815">
    <property type="entry name" value="Spo11/TopoVI_A"/>
</dbReference>
<evidence type="ECO:0000256" key="10">
    <source>
        <dbReference type="PROSITE-ProRule" id="PRU01385"/>
    </source>
</evidence>
<evidence type="ECO:0000256" key="9">
    <source>
        <dbReference type="ARBA" id="ARBA00023235"/>
    </source>
</evidence>
<dbReference type="PRINTS" id="PR01550">
    <property type="entry name" value="TOP6AFAMILY"/>
</dbReference>
<dbReference type="EMBL" id="ML977140">
    <property type="protein sequence ID" value="KAF1991258.1"/>
    <property type="molecule type" value="Genomic_DNA"/>
</dbReference>
<evidence type="ECO:0000256" key="1">
    <source>
        <dbReference type="ARBA" id="ARBA00000185"/>
    </source>
</evidence>
<name>A0A6G1HE95_9PEZI</name>
<evidence type="ECO:0000259" key="12">
    <source>
        <dbReference type="Pfam" id="PF21180"/>
    </source>
</evidence>
<dbReference type="InterPro" id="IPR036388">
    <property type="entry name" value="WH-like_DNA-bd_sf"/>
</dbReference>
<dbReference type="SUPFAM" id="SSF56726">
    <property type="entry name" value="DNA topoisomerase IV, alpha subunit"/>
    <property type="match status" value="1"/>
</dbReference>
<dbReference type="AlphaFoldDB" id="A0A6G1HE95"/>
<dbReference type="GO" id="GO:0003918">
    <property type="term" value="F:DNA topoisomerase type II (double strand cut, ATP-hydrolyzing) activity"/>
    <property type="evidence" value="ECO:0007669"/>
    <property type="project" value="UniProtKB-UniRule"/>
</dbReference>
<keyword evidence="7 10" id="KW-0799">Topoisomerase</keyword>
<dbReference type="Gene3D" id="3.40.1360.10">
    <property type="match status" value="1"/>
</dbReference>
<dbReference type="EC" id="5.6.2.2" evidence="4"/>
<dbReference type="OrthoDB" id="5377392at2759"/>
<dbReference type="InterPro" id="IPR013049">
    <property type="entry name" value="Spo11/TopoVI_A_N"/>
</dbReference>
<evidence type="ECO:0000256" key="6">
    <source>
        <dbReference type="ARBA" id="ARBA00022842"/>
    </source>
</evidence>
<evidence type="ECO:0000256" key="8">
    <source>
        <dbReference type="ARBA" id="ARBA00023125"/>
    </source>
</evidence>
<dbReference type="GO" id="GO:0046872">
    <property type="term" value="F:metal ion binding"/>
    <property type="evidence" value="ECO:0007669"/>
    <property type="project" value="UniProtKB-KW"/>
</dbReference>
<keyword evidence="14" id="KW-1185">Reference proteome</keyword>
<evidence type="ECO:0000256" key="3">
    <source>
        <dbReference type="ARBA" id="ARBA00006559"/>
    </source>
</evidence>
<dbReference type="Pfam" id="PF21180">
    <property type="entry name" value="TOP6A-Spo11_Toprim"/>
    <property type="match status" value="1"/>
</dbReference>
<comment type="cofactor">
    <cofactor evidence="2">
        <name>Mg(2+)</name>
        <dbReference type="ChEBI" id="CHEBI:18420"/>
    </cofactor>
</comment>
<proteinExistence type="inferred from homology"/>
<dbReference type="GO" id="GO:0007131">
    <property type="term" value="P:reciprocal meiotic recombination"/>
    <property type="evidence" value="ECO:0007669"/>
    <property type="project" value="TreeGrafter"/>
</dbReference>
<comment type="catalytic activity">
    <reaction evidence="1 10">
        <text>ATP-dependent breakage, passage and rejoining of double-stranded DNA.</text>
        <dbReference type="EC" id="5.6.2.2"/>
    </reaction>
</comment>
<evidence type="ECO:0000256" key="7">
    <source>
        <dbReference type="ARBA" id="ARBA00023029"/>
    </source>
</evidence>
<evidence type="ECO:0000313" key="14">
    <source>
        <dbReference type="Proteomes" id="UP000800041"/>
    </source>
</evidence>
<keyword evidence="8 10" id="KW-0238">DNA-binding</keyword>
<keyword evidence="5" id="KW-0479">Metal-binding</keyword>
<keyword evidence="9 10" id="KW-0413">Isomerase</keyword>
<reference evidence="13" key="1">
    <citation type="journal article" date="2020" name="Stud. Mycol.">
        <title>101 Dothideomycetes genomes: a test case for predicting lifestyles and emergence of pathogens.</title>
        <authorList>
            <person name="Haridas S."/>
            <person name="Albert R."/>
            <person name="Binder M."/>
            <person name="Bloem J."/>
            <person name="Labutti K."/>
            <person name="Salamov A."/>
            <person name="Andreopoulos B."/>
            <person name="Baker S."/>
            <person name="Barry K."/>
            <person name="Bills G."/>
            <person name="Bluhm B."/>
            <person name="Cannon C."/>
            <person name="Castanera R."/>
            <person name="Culley D."/>
            <person name="Daum C."/>
            <person name="Ezra D."/>
            <person name="Gonzalez J."/>
            <person name="Henrissat B."/>
            <person name="Kuo A."/>
            <person name="Liang C."/>
            <person name="Lipzen A."/>
            <person name="Lutzoni F."/>
            <person name="Magnuson J."/>
            <person name="Mondo S."/>
            <person name="Nolan M."/>
            <person name="Ohm R."/>
            <person name="Pangilinan J."/>
            <person name="Park H.-J."/>
            <person name="Ramirez L."/>
            <person name="Alfaro M."/>
            <person name="Sun H."/>
            <person name="Tritt A."/>
            <person name="Yoshinaga Y."/>
            <person name="Zwiers L.-H."/>
            <person name="Turgeon B."/>
            <person name="Goodwin S."/>
            <person name="Spatafora J."/>
            <person name="Crous P."/>
            <person name="Grigoriev I."/>
        </authorList>
    </citation>
    <scope>NUCLEOTIDE SEQUENCE</scope>
    <source>
        <strain evidence="13">CBS 113979</strain>
    </source>
</reference>
<gene>
    <name evidence="13" type="ORF">K402DRAFT_323568</name>
</gene>
<dbReference type="GO" id="GO:0000228">
    <property type="term" value="C:nuclear chromosome"/>
    <property type="evidence" value="ECO:0007669"/>
    <property type="project" value="TreeGrafter"/>
</dbReference>
<dbReference type="Gene3D" id="1.10.10.10">
    <property type="entry name" value="Winged helix-like DNA-binding domain superfamily/Winged helix DNA-binding domain"/>
    <property type="match status" value="1"/>
</dbReference>
<evidence type="ECO:0000256" key="4">
    <source>
        <dbReference type="ARBA" id="ARBA00012895"/>
    </source>
</evidence>
<accession>A0A6G1HE95</accession>
<evidence type="ECO:0000256" key="5">
    <source>
        <dbReference type="ARBA" id="ARBA00022723"/>
    </source>
</evidence>
<dbReference type="PROSITE" id="PS52041">
    <property type="entry name" value="TOPO_IIB"/>
    <property type="match status" value="1"/>
</dbReference>
<evidence type="ECO:0000259" key="11">
    <source>
        <dbReference type="Pfam" id="PF04406"/>
    </source>
</evidence>
<feature type="active site" description="O-(5'-phospho-DNA)-tyrosine intermediate" evidence="10">
    <location>
        <position position="107"/>
    </location>
</feature>
<dbReference type="PANTHER" id="PTHR10848">
    <property type="entry name" value="MEIOTIC RECOMBINATION PROTEIN SPO11"/>
    <property type="match status" value="1"/>
</dbReference>
<dbReference type="GO" id="GO:0042138">
    <property type="term" value="P:meiotic DNA double-strand break formation"/>
    <property type="evidence" value="ECO:0007669"/>
    <property type="project" value="TreeGrafter"/>
</dbReference>
<comment type="similarity">
    <text evidence="3 10">Belongs to the TOP6A family.</text>
</comment>
<keyword evidence="6" id="KW-0460">Magnesium</keyword>
<sequence>MTSDWVISRMEAIFEDQVDAMERCEDDGKLAICMRIRPRNSVVPAPFQGEHDAEPASGEASVRMRTIRFPGKSTPEAWKYTVITRILELIHEALISGVAITKRDIYYRQPDLFVTQSVVDRCVDDLAFTFGVPRSLLNVSAAAKGLVLGNFTIVRADGAAMNGLSEKEGVLVPNIVPTDTLNLRSVEFVLVVEKEATFRTLASSNLKDSGILLTAKGYPDIATRSFLRTISTTNSTLPLFALVDFDPDGLAILSTYTHGSASLAHENAALSVPSIQWLGIKSQDVSALEGVHARQGLLKLTKRDRGLAQRMLGNEVFGEGGLEGEWRNELLVMLMLGVKAEIQILEAREGGVVEWVKKRLGLV</sequence>
<organism evidence="13 14">
    <name type="scientific">Aulographum hederae CBS 113979</name>
    <dbReference type="NCBI Taxonomy" id="1176131"/>
    <lineage>
        <taxon>Eukaryota</taxon>
        <taxon>Fungi</taxon>
        <taxon>Dikarya</taxon>
        <taxon>Ascomycota</taxon>
        <taxon>Pezizomycotina</taxon>
        <taxon>Dothideomycetes</taxon>
        <taxon>Pleosporomycetidae</taxon>
        <taxon>Aulographales</taxon>
        <taxon>Aulographaceae</taxon>
    </lineage>
</organism>
<evidence type="ECO:0000313" key="13">
    <source>
        <dbReference type="EMBL" id="KAF1991258.1"/>
    </source>
</evidence>
<dbReference type="FunFam" id="3.40.1360.10:FF:000018">
    <property type="entry name" value="Type II DNA topoisomerase VI subunit A"/>
    <property type="match status" value="1"/>
</dbReference>
<evidence type="ECO:0000256" key="2">
    <source>
        <dbReference type="ARBA" id="ARBA00001946"/>
    </source>
</evidence>
<dbReference type="GO" id="GO:0000706">
    <property type="term" value="P:meiotic DNA double-strand break processing"/>
    <property type="evidence" value="ECO:0007669"/>
    <property type="project" value="TreeGrafter"/>
</dbReference>
<dbReference type="Pfam" id="PF04406">
    <property type="entry name" value="TP6A_N"/>
    <property type="match status" value="1"/>
</dbReference>
<dbReference type="CDD" id="cd00223">
    <property type="entry name" value="TOPRIM_TopoIIB_SPO"/>
    <property type="match status" value="1"/>
</dbReference>
<dbReference type="Proteomes" id="UP000800041">
    <property type="component" value="Unassembled WGS sequence"/>
</dbReference>
<dbReference type="InterPro" id="IPR036078">
    <property type="entry name" value="Spo11/TopoVI_A_sf"/>
</dbReference>
<feature type="domain" description="Spo11/DNA topoisomerase VI subunit A N-terminal" evidence="11">
    <location>
        <begin position="78"/>
        <end position="139"/>
    </location>
</feature>
<dbReference type="InterPro" id="IPR034136">
    <property type="entry name" value="TOPRIM_Topo6A/Spo11"/>
</dbReference>
<dbReference type="PANTHER" id="PTHR10848:SF0">
    <property type="entry name" value="MEIOTIC RECOMBINATION PROTEIN SPO11"/>
    <property type="match status" value="1"/>
</dbReference>
<dbReference type="GO" id="GO:0003677">
    <property type="term" value="F:DNA binding"/>
    <property type="evidence" value="ECO:0007669"/>
    <property type="project" value="UniProtKB-UniRule"/>
</dbReference>